<dbReference type="Gene3D" id="3.40.630.30">
    <property type="match status" value="1"/>
</dbReference>
<dbReference type="EMBL" id="QQXL01000001">
    <property type="protein sequence ID" value="RKW71709.1"/>
    <property type="molecule type" value="Genomic_DNA"/>
</dbReference>
<dbReference type="Proteomes" id="UP000273119">
    <property type="component" value="Unassembled WGS sequence"/>
</dbReference>
<dbReference type="PANTHER" id="PTHR42791:SF1">
    <property type="entry name" value="N-ACETYLTRANSFERASE DOMAIN-CONTAINING PROTEIN"/>
    <property type="match status" value="1"/>
</dbReference>
<dbReference type="InterPro" id="IPR016181">
    <property type="entry name" value="Acyl_CoA_acyltransferase"/>
</dbReference>
<evidence type="ECO:0000313" key="3">
    <source>
        <dbReference type="Proteomes" id="UP000273119"/>
    </source>
</evidence>
<organism evidence="2 3">
    <name type="scientific">Galactobacter caseinivorans</name>
    <dbReference type="NCBI Taxonomy" id="2676123"/>
    <lineage>
        <taxon>Bacteria</taxon>
        <taxon>Bacillati</taxon>
        <taxon>Actinomycetota</taxon>
        <taxon>Actinomycetes</taxon>
        <taxon>Micrococcales</taxon>
        <taxon>Micrococcaceae</taxon>
        <taxon>Galactobacter</taxon>
    </lineage>
</organism>
<dbReference type="PROSITE" id="PS51186">
    <property type="entry name" value="GNAT"/>
    <property type="match status" value="1"/>
</dbReference>
<comment type="caution">
    <text evidence="2">The sequence shown here is derived from an EMBL/GenBank/DDBJ whole genome shotgun (WGS) entry which is preliminary data.</text>
</comment>
<protein>
    <submittedName>
        <fullName evidence="2">GNAT family N-acetyltransferase</fullName>
    </submittedName>
</protein>
<name>A0A496PML4_9MICC</name>
<reference evidence="2 3" key="1">
    <citation type="submission" date="2018-07" db="EMBL/GenBank/DDBJ databases">
        <title>Arthrobacter sp. nov., isolated from raw cow's milk with high bacterial count.</title>
        <authorList>
            <person name="Hahne J."/>
            <person name="Isele D."/>
            <person name="Lipski A."/>
        </authorList>
    </citation>
    <scope>NUCLEOTIDE SEQUENCE [LARGE SCALE GENOMIC DNA]</scope>
    <source>
        <strain evidence="2 3">JZ R-183</strain>
    </source>
</reference>
<dbReference type="InterPro" id="IPR000182">
    <property type="entry name" value="GNAT_dom"/>
</dbReference>
<keyword evidence="2" id="KW-0808">Transferase</keyword>
<evidence type="ECO:0000313" key="2">
    <source>
        <dbReference type="EMBL" id="RKW71709.1"/>
    </source>
</evidence>
<gene>
    <name evidence="2" type="ORF">DWQ67_02430</name>
</gene>
<evidence type="ECO:0000259" key="1">
    <source>
        <dbReference type="PROSITE" id="PS51186"/>
    </source>
</evidence>
<accession>A0A496PML4</accession>
<proteinExistence type="predicted"/>
<dbReference type="AlphaFoldDB" id="A0A496PML4"/>
<feature type="domain" description="N-acetyltransferase" evidence="1">
    <location>
        <begin position="3"/>
        <end position="190"/>
    </location>
</feature>
<dbReference type="SUPFAM" id="SSF55729">
    <property type="entry name" value="Acyl-CoA N-acyltransferases (Nat)"/>
    <property type="match status" value="1"/>
</dbReference>
<dbReference type="PANTHER" id="PTHR42791">
    <property type="entry name" value="GNAT FAMILY ACETYLTRANSFERASE"/>
    <property type="match status" value="1"/>
</dbReference>
<dbReference type="CDD" id="cd04301">
    <property type="entry name" value="NAT_SF"/>
    <property type="match status" value="1"/>
</dbReference>
<dbReference type="RefSeq" id="WP_121483972.1">
    <property type="nucleotide sequence ID" value="NZ_QQXL01000001.1"/>
</dbReference>
<sequence length="195" mass="20394">MNHSIRPATTEDLDDAAGLLAAAFHDYPWTRWSIPAEGYSERLEELQRLYLAHALDHGLVLVESQLRAVAAFLPPNAPAPTEAIQERVGELLGERLALLAQLSLPAAADGAWTLETVGVDPADQGAGLGTAVIAAGLELIDERSSGTAGVALQTSATSNERLYQRLGFTTAAATANPSGPVVYSMARAAARAGHS</sequence>
<keyword evidence="3" id="KW-1185">Reference proteome</keyword>
<dbReference type="InterPro" id="IPR052523">
    <property type="entry name" value="Trichothecene_AcTrans"/>
</dbReference>
<dbReference type="GO" id="GO:0016747">
    <property type="term" value="F:acyltransferase activity, transferring groups other than amino-acyl groups"/>
    <property type="evidence" value="ECO:0007669"/>
    <property type="project" value="InterPro"/>
</dbReference>
<dbReference type="Pfam" id="PF00583">
    <property type="entry name" value="Acetyltransf_1"/>
    <property type="match status" value="1"/>
</dbReference>